<dbReference type="STRING" id="1121455.SAMN02745728_00773"/>
<sequence length="205" mass="23432">MCQLWIDVNAIPAEGKQFEISEEKYFTDFIDKYNLDCQITSPLKAIFFVLPQAEGCFVRGQINGEFVLPCNRCTEDTKVTVSHSFESFEPFPPELSFDTPLNKHILKSNQTTKQATKEEQDFDLDSDSEVLRYNQKLKSFEINLFALAWEEFVLSLPVKPLCNTRCKGLCSECGQNLNEATCECKSEIQDPRLAALQNLHLNKKS</sequence>
<dbReference type="OrthoDB" id="9790372at2"/>
<dbReference type="RefSeq" id="WP_072696464.1">
    <property type="nucleotide sequence ID" value="NZ_FRDI01000003.1"/>
</dbReference>
<proteinExistence type="predicted"/>
<dbReference type="EMBL" id="FRDI01000003">
    <property type="protein sequence ID" value="SHN56296.1"/>
    <property type="molecule type" value="Genomic_DNA"/>
</dbReference>
<protein>
    <recommendedName>
        <fullName evidence="3">DUF177 domain-containing protein</fullName>
    </recommendedName>
</protein>
<name>A0A1M7SCS7_9BACT</name>
<dbReference type="Proteomes" id="UP000186469">
    <property type="component" value="Unassembled WGS sequence"/>
</dbReference>
<dbReference type="InterPro" id="IPR003772">
    <property type="entry name" value="YceD"/>
</dbReference>
<evidence type="ECO:0008006" key="3">
    <source>
        <dbReference type="Google" id="ProtNLM"/>
    </source>
</evidence>
<organism evidence="1 2">
    <name type="scientific">Desulfovibrio litoralis DSM 11393</name>
    <dbReference type="NCBI Taxonomy" id="1121455"/>
    <lineage>
        <taxon>Bacteria</taxon>
        <taxon>Pseudomonadati</taxon>
        <taxon>Thermodesulfobacteriota</taxon>
        <taxon>Desulfovibrionia</taxon>
        <taxon>Desulfovibrionales</taxon>
        <taxon>Desulfovibrionaceae</taxon>
        <taxon>Desulfovibrio</taxon>
    </lineage>
</organism>
<dbReference type="PANTHER" id="PTHR34374">
    <property type="entry name" value="LARGE RIBOSOMAL RNA SUBUNIT ACCUMULATION PROTEIN YCED HOMOLOG 1, CHLOROPLASTIC"/>
    <property type="match status" value="1"/>
</dbReference>
<dbReference type="AlphaFoldDB" id="A0A1M7SCS7"/>
<keyword evidence="2" id="KW-1185">Reference proteome</keyword>
<gene>
    <name evidence="1" type="ORF">SAMN02745728_00773</name>
</gene>
<dbReference type="PANTHER" id="PTHR34374:SF1">
    <property type="entry name" value="LARGE RIBOSOMAL RNA SUBUNIT ACCUMULATION PROTEIN YCED HOMOLOG 1, CHLOROPLASTIC"/>
    <property type="match status" value="1"/>
</dbReference>
<evidence type="ECO:0000313" key="1">
    <source>
        <dbReference type="EMBL" id="SHN56296.1"/>
    </source>
</evidence>
<evidence type="ECO:0000313" key="2">
    <source>
        <dbReference type="Proteomes" id="UP000186469"/>
    </source>
</evidence>
<reference evidence="1 2" key="1">
    <citation type="submission" date="2016-12" db="EMBL/GenBank/DDBJ databases">
        <authorList>
            <person name="Song W.-J."/>
            <person name="Kurnit D.M."/>
        </authorList>
    </citation>
    <scope>NUCLEOTIDE SEQUENCE [LARGE SCALE GENOMIC DNA]</scope>
    <source>
        <strain evidence="1 2">DSM 11393</strain>
    </source>
</reference>
<accession>A0A1M7SCS7</accession>
<dbReference type="Pfam" id="PF02620">
    <property type="entry name" value="YceD"/>
    <property type="match status" value="1"/>
</dbReference>